<proteinExistence type="predicted"/>
<dbReference type="RefSeq" id="WP_136863105.1">
    <property type="nucleotide sequence ID" value="NZ_SWCJ01000005.1"/>
</dbReference>
<dbReference type="Gene3D" id="3.30.160.670">
    <property type="match status" value="1"/>
</dbReference>
<comment type="caution">
    <text evidence="2">The sequence shown here is derived from an EMBL/GenBank/DDBJ whole genome shotgun (WGS) entry which is preliminary data.</text>
</comment>
<evidence type="ECO:0000313" key="2">
    <source>
        <dbReference type="EMBL" id="TKB55348.1"/>
    </source>
</evidence>
<dbReference type="PROSITE" id="PS51257">
    <property type="entry name" value="PROKAR_LIPOPROTEIN"/>
    <property type="match status" value="1"/>
</dbReference>
<dbReference type="InterPro" id="IPR025411">
    <property type="entry name" value="DUF4136"/>
</dbReference>
<evidence type="ECO:0000313" key="3">
    <source>
        <dbReference type="Proteomes" id="UP000305675"/>
    </source>
</evidence>
<sequence length="189" mass="20857">MWKYLVGAVAALTLAGCASVDTDYDYDESADFAALKTWAWIESPKAEAGGQYQLDGLNDTRIRNALSSQLASLGMKQVPASEAQVLVNYLTQVEKKIDVDTFYSDFGYYPYSRYRGPAWGVGVHADTRVREYKEGTLIVDIVDAGSKSLVWRGTGTEVLKKNQTPAERTERVQQVVGAIFEGYPPGKVK</sequence>
<dbReference type="OrthoDB" id="329837at2"/>
<gene>
    <name evidence="2" type="ORF">FCL42_09125</name>
</gene>
<keyword evidence="3" id="KW-1185">Reference proteome</keyword>
<dbReference type="EMBL" id="SWCJ01000005">
    <property type="protein sequence ID" value="TKB55348.1"/>
    <property type="molecule type" value="Genomic_DNA"/>
</dbReference>
<reference evidence="2 3" key="1">
    <citation type="submission" date="2019-04" db="EMBL/GenBank/DDBJ databases">
        <authorList>
            <person name="Hwang J.C."/>
        </authorList>
    </citation>
    <scope>NUCLEOTIDE SEQUENCE [LARGE SCALE GENOMIC DNA]</scope>
    <source>
        <strain evidence="2 3">IMCC35002</strain>
    </source>
</reference>
<feature type="domain" description="DUF4136" evidence="1">
    <location>
        <begin position="23"/>
        <end position="185"/>
    </location>
</feature>
<dbReference type="Proteomes" id="UP000305675">
    <property type="component" value="Unassembled WGS sequence"/>
</dbReference>
<name>A0A4V6WMS7_9GAMM</name>
<protein>
    <submittedName>
        <fullName evidence="2">DUF4136 domain-containing protein</fullName>
    </submittedName>
</protein>
<evidence type="ECO:0000259" key="1">
    <source>
        <dbReference type="Pfam" id="PF13590"/>
    </source>
</evidence>
<organism evidence="2 3">
    <name type="scientific">Ferrimonas aestuarii</name>
    <dbReference type="NCBI Taxonomy" id="2569539"/>
    <lineage>
        <taxon>Bacteria</taxon>
        <taxon>Pseudomonadati</taxon>
        <taxon>Pseudomonadota</taxon>
        <taxon>Gammaproteobacteria</taxon>
        <taxon>Alteromonadales</taxon>
        <taxon>Ferrimonadaceae</taxon>
        <taxon>Ferrimonas</taxon>
    </lineage>
</organism>
<accession>A0A4V6WMS7</accession>
<dbReference type="AlphaFoldDB" id="A0A4V6WMS7"/>
<dbReference type="Pfam" id="PF13590">
    <property type="entry name" value="DUF4136"/>
    <property type="match status" value="1"/>
</dbReference>